<organism evidence="1 2">
    <name type="scientific">Bradyrhizobium zhanjiangense</name>
    <dbReference type="NCBI Taxonomy" id="1325107"/>
    <lineage>
        <taxon>Bacteria</taxon>
        <taxon>Pseudomonadati</taxon>
        <taxon>Pseudomonadota</taxon>
        <taxon>Alphaproteobacteria</taxon>
        <taxon>Hyphomicrobiales</taxon>
        <taxon>Nitrobacteraceae</taxon>
        <taxon>Bradyrhizobium</taxon>
    </lineage>
</organism>
<reference evidence="1 2" key="1">
    <citation type="submission" date="2018-11" db="EMBL/GenBank/DDBJ databases">
        <title>Bradyrhizobium sp. nov., isolated from effective nodules of peanut in China.</title>
        <authorList>
            <person name="Li Y."/>
        </authorList>
    </citation>
    <scope>NUCLEOTIDE SEQUENCE [LARGE SCALE GENOMIC DNA]</scope>
    <source>
        <strain evidence="1 2">CCBAU 51770</strain>
    </source>
</reference>
<sequence length="114" mass="12189">MMGQKGEPPGVDQVYVLGLDANGNPHGARFTVLRDSIVSAAMDMNCRILIRPPPEVSAVARKLPLGYVLGTGKTVRLLIPRIGCSLYGQVLEAARTARIHEETRIAAAISTTAH</sequence>
<comment type="caution">
    <text evidence="1">The sequence shown here is derived from an EMBL/GenBank/DDBJ whole genome shotgun (WGS) entry which is preliminary data.</text>
</comment>
<evidence type="ECO:0000313" key="2">
    <source>
        <dbReference type="Proteomes" id="UP000290174"/>
    </source>
</evidence>
<dbReference type="EMBL" id="RKMK01000093">
    <property type="protein sequence ID" value="RXG83810.1"/>
    <property type="molecule type" value="Genomic_DNA"/>
</dbReference>
<evidence type="ECO:0000313" key="1">
    <source>
        <dbReference type="EMBL" id="RXG83810.1"/>
    </source>
</evidence>
<protein>
    <submittedName>
        <fullName evidence="1">Uncharacterized protein</fullName>
    </submittedName>
</protein>
<dbReference type="AlphaFoldDB" id="A0A4Q0Q5D6"/>
<accession>A0A4Q0Q5D6</accession>
<proteinExistence type="predicted"/>
<name>A0A4Q0Q5D6_9BRAD</name>
<dbReference type="Proteomes" id="UP000290174">
    <property type="component" value="Unassembled WGS sequence"/>
</dbReference>
<gene>
    <name evidence="1" type="ORF">EAS61_40855</name>
</gene>